<dbReference type="EMBL" id="UINC01168995">
    <property type="protein sequence ID" value="SVD72318.1"/>
    <property type="molecule type" value="Genomic_DNA"/>
</dbReference>
<dbReference type="AlphaFoldDB" id="A0A382XPV2"/>
<evidence type="ECO:0000313" key="1">
    <source>
        <dbReference type="EMBL" id="SVD72318.1"/>
    </source>
</evidence>
<feature type="non-terminal residue" evidence="1">
    <location>
        <position position="234"/>
    </location>
</feature>
<organism evidence="1">
    <name type="scientific">marine metagenome</name>
    <dbReference type="NCBI Taxonomy" id="408172"/>
    <lineage>
        <taxon>unclassified sequences</taxon>
        <taxon>metagenomes</taxon>
        <taxon>ecological metagenomes</taxon>
    </lineage>
</organism>
<name>A0A382XPV2_9ZZZZ</name>
<protein>
    <submittedName>
        <fullName evidence="1">Uncharacterized protein</fullName>
    </submittedName>
</protein>
<feature type="non-terminal residue" evidence="1">
    <location>
        <position position="1"/>
    </location>
</feature>
<sequence length="234" mass="26706">VVAAGRIKDVLEDMGFLAMDRRGNWRIPPESSREYAAVNWSSAGMARTKNRGAEIPTSALEELEAFATSGHDEQLSEVLDVWAWYAPIHFFGDQWGIYIRQEALLTLAGRIGGRLTKDKITDQATAWDLLRSALYALYFHEAFHHYVESFAIRLELIENESRYEPYHNTVYRQSGGEGEPVEEALACAEMLRRERKEPGLKTLSVDVRRATRQMLKEWIPSLPSGYREGIDLVE</sequence>
<gene>
    <name evidence="1" type="ORF">METZ01_LOCUS425172</name>
</gene>
<reference evidence="1" key="1">
    <citation type="submission" date="2018-05" db="EMBL/GenBank/DDBJ databases">
        <authorList>
            <person name="Lanie J.A."/>
            <person name="Ng W.-L."/>
            <person name="Kazmierczak K.M."/>
            <person name="Andrzejewski T.M."/>
            <person name="Davidsen T.M."/>
            <person name="Wayne K.J."/>
            <person name="Tettelin H."/>
            <person name="Glass J.I."/>
            <person name="Rusch D."/>
            <person name="Podicherti R."/>
            <person name="Tsui H.-C.T."/>
            <person name="Winkler M.E."/>
        </authorList>
    </citation>
    <scope>NUCLEOTIDE SEQUENCE</scope>
</reference>
<proteinExistence type="predicted"/>
<accession>A0A382XPV2</accession>